<sequence length="109" mass="12381">LLLKMLPALADGGVVIIDEMEADMHPEMLTTLLEMFMDPDINPHNAQIIFTCHVHEVLNILDKTQILLVEKDKDGMSDVWRLDEIQGVRRDDNLYAKYRAGAYGAVPNF</sequence>
<proteinExistence type="predicted"/>
<evidence type="ECO:0000313" key="2">
    <source>
        <dbReference type="EMBL" id="VAX02574.1"/>
    </source>
</evidence>
<feature type="domain" description="ATPase AAA-type core" evidence="1">
    <location>
        <begin position="5"/>
        <end position="53"/>
    </location>
</feature>
<accession>A0A3B1ARW4</accession>
<evidence type="ECO:0000259" key="1">
    <source>
        <dbReference type="Pfam" id="PF13304"/>
    </source>
</evidence>
<name>A0A3B1ARW4_9ZZZZ</name>
<dbReference type="InterPro" id="IPR027417">
    <property type="entry name" value="P-loop_NTPase"/>
</dbReference>
<organism evidence="2">
    <name type="scientific">hydrothermal vent metagenome</name>
    <dbReference type="NCBI Taxonomy" id="652676"/>
    <lineage>
        <taxon>unclassified sequences</taxon>
        <taxon>metagenomes</taxon>
        <taxon>ecological metagenomes</taxon>
    </lineage>
</organism>
<dbReference type="PANTHER" id="PTHR40396">
    <property type="entry name" value="ATPASE-LIKE PROTEIN"/>
    <property type="match status" value="1"/>
</dbReference>
<dbReference type="GO" id="GO:0016887">
    <property type="term" value="F:ATP hydrolysis activity"/>
    <property type="evidence" value="ECO:0007669"/>
    <property type="project" value="InterPro"/>
</dbReference>
<feature type="non-terminal residue" evidence="2">
    <location>
        <position position="1"/>
    </location>
</feature>
<protein>
    <recommendedName>
        <fullName evidence="1">ATPase AAA-type core domain-containing protein</fullName>
    </recommendedName>
</protein>
<dbReference type="PANTHER" id="PTHR40396:SF1">
    <property type="entry name" value="ATPASE AAA-TYPE CORE DOMAIN-CONTAINING PROTEIN"/>
    <property type="match status" value="1"/>
</dbReference>
<dbReference type="EMBL" id="UOFV01000326">
    <property type="protein sequence ID" value="VAX02574.1"/>
    <property type="molecule type" value="Genomic_DNA"/>
</dbReference>
<dbReference type="GO" id="GO:0005524">
    <property type="term" value="F:ATP binding"/>
    <property type="evidence" value="ECO:0007669"/>
    <property type="project" value="InterPro"/>
</dbReference>
<dbReference type="InterPro" id="IPR003959">
    <property type="entry name" value="ATPase_AAA_core"/>
</dbReference>
<gene>
    <name evidence="2" type="ORF">MNBD_GAMMA19-1968</name>
</gene>
<reference evidence="2" key="1">
    <citation type="submission" date="2018-06" db="EMBL/GenBank/DDBJ databases">
        <authorList>
            <person name="Zhirakovskaya E."/>
        </authorList>
    </citation>
    <scope>NUCLEOTIDE SEQUENCE</scope>
</reference>
<dbReference type="Pfam" id="PF13304">
    <property type="entry name" value="AAA_21"/>
    <property type="match status" value="1"/>
</dbReference>
<dbReference type="AlphaFoldDB" id="A0A3B1ARW4"/>
<dbReference type="Gene3D" id="3.40.50.300">
    <property type="entry name" value="P-loop containing nucleotide triphosphate hydrolases"/>
    <property type="match status" value="1"/>
</dbReference>
<dbReference type="SUPFAM" id="SSF52540">
    <property type="entry name" value="P-loop containing nucleoside triphosphate hydrolases"/>
    <property type="match status" value="1"/>
</dbReference>